<dbReference type="Proteomes" id="UP000265703">
    <property type="component" value="Unassembled WGS sequence"/>
</dbReference>
<dbReference type="STRING" id="658196.A0A397SSA1"/>
<dbReference type="InterPro" id="IPR050904">
    <property type="entry name" value="Adhesion/Biosynth-related"/>
</dbReference>
<dbReference type="PANTHER" id="PTHR10900">
    <property type="entry name" value="PERIOSTIN-RELATED"/>
    <property type="match status" value="1"/>
</dbReference>
<proteinExistence type="predicted"/>
<protein>
    <submittedName>
        <fullName evidence="2">FAS1 domain-containing protein</fullName>
    </submittedName>
</protein>
<dbReference type="OrthoDB" id="5551751at2759"/>
<dbReference type="PROSITE" id="PS50213">
    <property type="entry name" value="FAS1"/>
    <property type="match status" value="1"/>
</dbReference>
<dbReference type="AlphaFoldDB" id="A0A397SSA1"/>
<reference evidence="2 3" key="1">
    <citation type="submission" date="2018-06" db="EMBL/GenBank/DDBJ databases">
        <title>Comparative genomics reveals the genomic features of Rhizophagus irregularis, R. cerebriforme, R. diaphanum and Gigaspora rosea, and their symbiotic lifestyle signature.</title>
        <authorList>
            <person name="Morin E."/>
            <person name="San Clemente H."/>
            <person name="Chen E.C.H."/>
            <person name="De La Providencia I."/>
            <person name="Hainaut M."/>
            <person name="Kuo A."/>
            <person name="Kohler A."/>
            <person name="Murat C."/>
            <person name="Tang N."/>
            <person name="Roy S."/>
            <person name="Loubradou J."/>
            <person name="Henrissat B."/>
            <person name="Grigoriev I.V."/>
            <person name="Corradi N."/>
            <person name="Roux C."/>
            <person name="Martin F.M."/>
        </authorList>
    </citation>
    <scope>NUCLEOTIDE SEQUENCE [LARGE SCALE GENOMIC DNA]</scope>
    <source>
        <strain evidence="2 3">DAOM 227022</strain>
    </source>
</reference>
<dbReference type="SUPFAM" id="SSF82153">
    <property type="entry name" value="FAS1 domain"/>
    <property type="match status" value="1"/>
</dbReference>
<evidence type="ECO:0000313" key="3">
    <source>
        <dbReference type="Proteomes" id="UP000265703"/>
    </source>
</evidence>
<feature type="domain" description="FAS1" evidence="1">
    <location>
        <begin position="23"/>
        <end position="158"/>
    </location>
</feature>
<evidence type="ECO:0000313" key="2">
    <source>
        <dbReference type="EMBL" id="RIA85721.1"/>
    </source>
</evidence>
<name>A0A397SSA1_9GLOM</name>
<accession>A0A397SSA1</accession>
<dbReference type="InterPro" id="IPR000782">
    <property type="entry name" value="FAS1_domain"/>
</dbReference>
<dbReference type="EMBL" id="QKYT01000408">
    <property type="protein sequence ID" value="RIA85721.1"/>
    <property type="molecule type" value="Genomic_DNA"/>
</dbReference>
<dbReference type="PANTHER" id="PTHR10900:SF77">
    <property type="entry name" value="FI19380P1"/>
    <property type="match status" value="1"/>
</dbReference>
<gene>
    <name evidence="2" type="ORF">C1645_781260</name>
</gene>
<keyword evidence="3" id="KW-1185">Reference proteome</keyword>
<dbReference type="SMART" id="SM00554">
    <property type="entry name" value="FAS1"/>
    <property type="match status" value="1"/>
</dbReference>
<evidence type="ECO:0000259" key="1">
    <source>
        <dbReference type="PROSITE" id="PS50213"/>
    </source>
</evidence>
<dbReference type="Gene3D" id="2.30.180.10">
    <property type="entry name" value="FAS1 domain"/>
    <property type="match status" value="1"/>
</dbReference>
<dbReference type="Pfam" id="PF02469">
    <property type="entry name" value="Fasciclin"/>
    <property type="match status" value="1"/>
</dbReference>
<comment type="caution">
    <text evidence="2">The sequence shown here is derived from an EMBL/GenBank/DDBJ whole genome shotgun (WGS) entry which is preliminary data.</text>
</comment>
<organism evidence="2 3">
    <name type="scientific">Glomus cerebriforme</name>
    <dbReference type="NCBI Taxonomy" id="658196"/>
    <lineage>
        <taxon>Eukaryota</taxon>
        <taxon>Fungi</taxon>
        <taxon>Fungi incertae sedis</taxon>
        <taxon>Mucoromycota</taxon>
        <taxon>Glomeromycotina</taxon>
        <taxon>Glomeromycetes</taxon>
        <taxon>Glomerales</taxon>
        <taxon>Glomeraceae</taxon>
        <taxon>Glomus</taxon>
    </lineage>
</organism>
<dbReference type="InterPro" id="IPR036378">
    <property type="entry name" value="FAS1_dom_sf"/>
</dbReference>
<sequence>MNNDERKKFTMQDNEEVVFSEGPSTINDIIPKERDLTTFVDVLRKFADTSDMIANPDASLTIFAPTNSAFRKLTRKPSQVKDQSEDPTEKLYQFALGHIVPLAYSSLPDGKEIDTLKNNTRIKVKRNWNGTFKLNGRVNTISSLKAVNGFIYKIDSVLEEE</sequence>